<evidence type="ECO:0000313" key="1">
    <source>
        <dbReference type="EMBL" id="MPN35199.1"/>
    </source>
</evidence>
<sequence length="176" mass="18430">MGKTPRMYCFAPLKAGSSRSRGIKASMPDPLIQAKPSTLFFERAPSSRASSGAVRADTRLNAMISPALSRSSRRMPISVYASAARSLVPKSTRETLTAAERYTYAILNSRYPGKPSGVAAMVCSVCSSLWSSSVKVAIAPAMMPPNDATIMIISNVTACAASASMGGSVRSTRGSA</sequence>
<reference evidence="1" key="1">
    <citation type="submission" date="2019-08" db="EMBL/GenBank/DDBJ databases">
        <authorList>
            <person name="Kucharzyk K."/>
            <person name="Murdoch R.W."/>
            <person name="Higgins S."/>
            <person name="Loffler F."/>
        </authorList>
    </citation>
    <scope>NUCLEOTIDE SEQUENCE</scope>
</reference>
<accession>A0A645HAQ1</accession>
<proteinExistence type="predicted"/>
<gene>
    <name evidence="1" type="ORF">SDC9_182696</name>
</gene>
<protein>
    <submittedName>
        <fullName evidence="1">Uncharacterized protein</fullName>
    </submittedName>
</protein>
<name>A0A645HAQ1_9ZZZZ</name>
<organism evidence="1">
    <name type="scientific">bioreactor metagenome</name>
    <dbReference type="NCBI Taxonomy" id="1076179"/>
    <lineage>
        <taxon>unclassified sequences</taxon>
        <taxon>metagenomes</taxon>
        <taxon>ecological metagenomes</taxon>
    </lineage>
</organism>
<dbReference type="EMBL" id="VSSQ01088638">
    <property type="protein sequence ID" value="MPN35199.1"/>
    <property type="molecule type" value="Genomic_DNA"/>
</dbReference>
<comment type="caution">
    <text evidence="1">The sequence shown here is derived from an EMBL/GenBank/DDBJ whole genome shotgun (WGS) entry which is preliminary data.</text>
</comment>
<dbReference type="AlphaFoldDB" id="A0A645HAQ1"/>